<dbReference type="Gene3D" id="1.10.10.10">
    <property type="entry name" value="Winged helix-like DNA-binding domain superfamily/Winged helix DNA-binding domain"/>
    <property type="match status" value="1"/>
</dbReference>
<dbReference type="InterPro" id="IPR005119">
    <property type="entry name" value="LysR_subst-bd"/>
</dbReference>
<dbReference type="EMBL" id="FMAH01000002">
    <property type="protein sequence ID" value="SCB10778.1"/>
    <property type="molecule type" value="Genomic_DNA"/>
</dbReference>
<sequence length="308" mass="33380">MDKFAALRAFVAVVDHGGFAPAARRHGVAPSSLTRQIDSLEQTLGTLLLNRSTRSVTLTDAGRRYLEDARRILDDLENANRAVSEAGGPPGGLLRLSIPVAFGRLHIGPALPVFLKRYPDMRLDVSLTDTVVNLVEDRIDIAIRLGALSTSSLIARKLAPHRRIICASPDYIAERGAPSTPRQLADHNCLLFDYLSGDNSWTLTRNGVHERITLSGNLKASGSELLREAAIGGAGLILMPTWLVGSDIAQGRLVPLLEDWTVGPGPDEGAIWGVYLPNRRGSRKVNCLLDFLSAHFGSPPYWDASVPK</sequence>
<dbReference type="RefSeq" id="WP_092843724.1">
    <property type="nucleotide sequence ID" value="NZ_FMAH01000002.1"/>
</dbReference>
<dbReference type="SUPFAM" id="SSF53850">
    <property type="entry name" value="Periplasmic binding protein-like II"/>
    <property type="match status" value="1"/>
</dbReference>
<dbReference type="AlphaFoldDB" id="A0A1C3U5K1"/>
<dbReference type="InterPro" id="IPR036390">
    <property type="entry name" value="WH_DNA-bd_sf"/>
</dbReference>
<dbReference type="PROSITE" id="PS50931">
    <property type="entry name" value="HTH_LYSR"/>
    <property type="match status" value="1"/>
</dbReference>
<comment type="similarity">
    <text evidence="1">Belongs to the LysR transcriptional regulatory family.</text>
</comment>
<name>A0A1C3U5K1_9HYPH</name>
<dbReference type="Proteomes" id="UP000199435">
    <property type="component" value="Unassembled WGS sequence"/>
</dbReference>
<dbReference type="Gene3D" id="3.40.190.290">
    <property type="match status" value="1"/>
</dbReference>
<accession>A0A1C3U5K1</accession>
<dbReference type="PANTHER" id="PTHR30537:SF5">
    <property type="entry name" value="HTH-TYPE TRANSCRIPTIONAL ACTIVATOR TTDR-RELATED"/>
    <property type="match status" value="1"/>
</dbReference>
<proteinExistence type="inferred from homology"/>
<evidence type="ECO:0000256" key="7">
    <source>
        <dbReference type="ARBA" id="ARBA00083243"/>
    </source>
</evidence>
<keyword evidence="10" id="KW-1185">Reference proteome</keyword>
<dbReference type="CDD" id="cd08422">
    <property type="entry name" value="PBP2_CrgA_like"/>
    <property type="match status" value="1"/>
</dbReference>
<organism evidence="9 10">
    <name type="scientific">Rhizobium miluonense</name>
    <dbReference type="NCBI Taxonomy" id="411945"/>
    <lineage>
        <taxon>Bacteria</taxon>
        <taxon>Pseudomonadati</taxon>
        <taxon>Pseudomonadota</taxon>
        <taxon>Alphaproteobacteria</taxon>
        <taxon>Hyphomicrobiales</taxon>
        <taxon>Rhizobiaceae</taxon>
        <taxon>Rhizobium/Agrobacterium group</taxon>
        <taxon>Rhizobium</taxon>
    </lineage>
</organism>
<evidence type="ECO:0000256" key="6">
    <source>
        <dbReference type="ARBA" id="ARBA00067332"/>
    </source>
</evidence>
<dbReference type="GO" id="GO:0003700">
    <property type="term" value="F:DNA-binding transcription factor activity"/>
    <property type="evidence" value="ECO:0007669"/>
    <property type="project" value="InterPro"/>
</dbReference>
<dbReference type="InterPro" id="IPR000847">
    <property type="entry name" value="LysR_HTH_N"/>
</dbReference>
<dbReference type="GO" id="GO:0003677">
    <property type="term" value="F:DNA binding"/>
    <property type="evidence" value="ECO:0007669"/>
    <property type="project" value="UniProtKB-KW"/>
</dbReference>
<dbReference type="FunFam" id="3.40.190.290:FF:000001">
    <property type="entry name" value="Transcriptional regulator, LysR family"/>
    <property type="match status" value="1"/>
</dbReference>
<dbReference type="InterPro" id="IPR058163">
    <property type="entry name" value="LysR-type_TF_proteobact-type"/>
</dbReference>
<dbReference type="PANTHER" id="PTHR30537">
    <property type="entry name" value="HTH-TYPE TRANSCRIPTIONAL REGULATOR"/>
    <property type="match status" value="1"/>
</dbReference>
<dbReference type="STRING" id="411945.GA0061102_10027"/>
<evidence type="ECO:0000256" key="4">
    <source>
        <dbReference type="ARBA" id="ARBA00023163"/>
    </source>
</evidence>
<evidence type="ECO:0000313" key="10">
    <source>
        <dbReference type="Proteomes" id="UP000199435"/>
    </source>
</evidence>
<reference evidence="10" key="1">
    <citation type="submission" date="2016-08" db="EMBL/GenBank/DDBJ databases">
        <authorList>
            <person name="Varghese N."/>
            <person name="Submissions Spin"/>
        </authorList>
    </citation>
    <scope>NUCLEOTIDE SEQUENCE [LARGE SCALE GENOMIC DNA]</scope>
    <source>
        <strain evidence="10">HAMBI 2971</strain>
    </source>
</reference>
<keyword evidence="2" id="KW-0805">Transcription regulation</keyword>
<dbReference type="Pfam" id="PF03466">
    <property type="entry name" value="LysR_substrate"/>
    <property type="match status" value="1"/>
</dbReference>
<evidence type="ECO:0000313" key="9">
    <source>
        <dbReference type="EMBL" id="SCB10778.1"/>
    </source>
</evidence>
<evidence type="ECO:0000256" key="3">
    <source>
        <dbReference type="ARBA" id="ARBA00023125"/>
    </source>
</evidence>
<dbReference type="FunFam" id="1.10.10.10:FF:000001">
    <property type="entry name" value="LysR family transcriptional regulator"/>
    <property type="match status" value="1"/>
</dbReference>
<gene>
    <name evidence="9" type="ORF">GA0061102_10027</name>
</gene>
<dbReference type="OrthoDB" id="9786526at2"/>
<protein>
    <recommendedName>
        <fullName evidence="6">HTH-type transcriptional regulator TtuA</fullName>
    </recommendedName>
    <alternativeName>
        <fullName evidence="7">Tartrate utilization transcriptional regulator</fullName>
    </alternativeName>
</protein>
<evidence type="ECO:0000256" key="2">
    <source>
        <dbReference type="ARBA" id="ARBA00023015"/>
    </source>
</evidence>
<dbReference type="Pfam" id="PF00126">
    <property type="entry name" value="HTH_1"/>
    <property type="match status" value="1"/>
</dbReference>
<evidence type="ECO:0000259" key="8">
    <source>
        <dbReference type="PROSITE" id="PS50931"/>
    </source>
</evidence>
<feature type="domain" description="HTH lysR-type" evidence="8">
    <location>
        <begin position="1"/>
        <end position="59"/>
    </location>
</feature>
<keyword evidence="4" id="KW-0804">Transcription</keyword>
<evidence type="ECO:0000256" key="5">
    <source>
        <dbReference type="ARBA" id="ARBA00054626"/>
    </source>
</evidence>
<dbReference type="InterPro" id="IPR036388">
    <property type="entry name" value="WH-like_DNA-bd_sf"/>
</dbReference>
<dbReference type="SUPFAM" id="SSF46785">
    <property type="entry name" value="Winged helix' DNA-binding domain"/>
    <property type="match status" value="1"/>
</dbReference>
<evidence type="ECO:0000256" key="1">
    <source>
        <dbReference type="ARBA" id="ARBA00009437"/>
    </source>
</evidence>
<comment type="function">
    <text evidence="5">Transcriptional regulator of the ttuABCDE tartrate utilization operon.</text>
</comment>
<keyword evidence="3" id="KW-0238">DNA-binding</keyword>